<dbReference type="GO" id="GO:0008800">
    <property type="term" value="F:beta-lactamase activity"/>
    <property type="evidence" value="ECO:0007669"/>
    <property type="project" value="InterPro"/>
</dbReference>
<dbReference type="GO" id="GO:0030655">
    <property type="term" value="P:beta-lactam antibiotic catabolic process"/>
    <property type="evidence" value="ECO:0007669"/>
    <property type="project" value="InterPro"/>
</dbReference>
<evidence type="ECO:0000259" key="2">
    <source>
        <dbReference type="Pfam" id="PF13354"/>
    </source>
</evidence>
<dbReference type="Proteomes" id="UP000288096">
    <property type="component" value="Unassembled WGS sequence"/>
</dbReference>
<reference evidence="4" key="1">
    <citation type="submission" date="2017-11" db="EMBL/GenBank/DDBJ databases">
        <authorList>
            <person name="Watanabe M."/>
            <person name="Kojima H."/>
        </authorList>
    </citation>
    <scope>NUCLEOTIDE SEQUENCE [LARGE SCALE GENOMIC DNA]</scope>
    <source>
        <strain evidence="4">Tokyo 01</strain>
    </source>
</reference>
<evidence type="ECO:0000256" key="1">
    <source>
        <dbReference type="SAM" id="MobiDB-lite"/>
    </source>
</evidence>
<comment type="caution">
    <text evidence="3">The sequence shown here is derived from an EMBL/GenBank/DDBJ whole genome shotgun (WGS) entry which is preliminary data.</text>
</comment>
<name>A0A401FTX7_9BACT</name>
<evidence type="ECO:0000313" key="4">
    <source>
        <dbReference type="Proteomes" id="UP000288096"/>
    </source>
</evidence>
<proteinExistence type="predicted"/>
<dbReference type="AlphaFoldDB" id="A0A401FTX7"/>
<evidence type="ECO:0000313" key="3">
    <source>
        <dbReference type="EMBL" id="GBC60432.1"/>
    </source>
</evidence>
<dbReference type="Pfam" id="PF13354">
    <property type="entry name" value="Beta-lactamase2"/>
    <property type="match status" value="1"/>
</dbReference>
<protein>
    <recommendedName>
        <fullName evidence="2">Beta-lactamase class A catalytic domain-containing protein</fullName>
    </recommendedName>
</protein>
<feature type="region of interest" description="Disordered" evidence="1">
    <location>
        <begin position="410"/>
        <end position="429"/>
    </location>
</feature>
<dbReference type="Gene3D" id="3.40.710.10">
    <property type="entry name" value="DD-peptidase/beta-lactamase superfamily"/>
    <property type="match status" value="1"/>
</dbReference>
<organism evidence="3 4">
    <name type="scientific">Desulfonema ishimotonii</name>
    <dbReference type="NCBI Taxonomy" id="45657"/>
    <lineage>
        <taxon>Bacteria</taxon>
        <taxon>Pseudomonadati</taxon>
        <taxon>Thermodesulfobacteriota</taxon>
        <taxon>Desulfobacteria</taxon>
        <taxon>Desulfobacterales</taxon>
        <taxon>Desulfococcaceae</taxon>
        <taxon>Desulfonema</taxon>
    </lineage>
</organism>
<dbReference type="InterPro" id="IPR012338">
    <property type="entry name" value="Beta-lactam/transpept-like"/>
</dbReference>
<dbReference type="OrthoDB" id="5289215at2"/>
<accession>A0A401FTX7</accession>
<keyword evidence="4" id="KW-1185">Reference proteome</keyword>
<sequence>MKNGVYTIFALLLTVTSVRAYPLDGLSHTGIARLEGYRLAQEGKARARRQPPGALLNLDQVDLRLQEYGDMEIPQPDPAFSASVRRLLGKYADRYGLAVLDVTDPARPRYAMHRDLKDHNPGSVGKLVVAVALFQALADTYPDDTEARLRVLRTAMIRADDVILSDHHKVPFWHPESMRFSYRPVQKGDTASLFTWLDWMLSASSNAAASMVIRETLLLRHFGRSYPASEPEIRAFFRETPRKYLSDLLIRSLQEPLTRNGFDTEQFRQGGFFTWRGKQIVPGTDSRANARSLIQFLLRLEQGRITDPFSSREIKRLLYMTQRRIRYASSPALGDAAVCFKSGSLYKCRAEPGFRCGKYRGNVRNLMNSVAIIEYPAAHPRLHYMVVVMSDVLRMNSAVVHQTLGTRLQRLMRKEHPPPANTGPADTRK</sequence>
<dbReference type="EMBL" id="BEXT01000001">
    <property type="protein sequence ID" value="GBC60432.1"/>
    <property type="molecule type" value="Genomic_DNA"/>
</dbReference>
<gene>
    <name evidence="3" type="ORF">DENIS_1384</name>
</gene>
<dbReference type="InterPro" id="IPR045155">
    <property type="entry name" value="Beta-lactam_cat"/>
</dbReference>
<dbReference type="SUPFAM" id="SSF56601">
    <property type="entry name" value="beta-lactamase/transpeptidase-like"/>
    <property type="match status" value="1"/>
</dbReference>
<feature type="domain" description="Beta-lactamase class A catalytic" evidence="2">
    <location>
        <begin position="103"/>
        <end position="381"/>
    </location>
</feature>
<dbReference type="RefSeq" id="WP_124327846.1">
    <property type="nucleotide sequence ID" value="NZ_BEXT01000001.1"/>
</dbReference>
<reference evidence="4" key="2">
    <citation type="submission" date="2019-01" db="EMBL/GenBank/DDBJ databases">
        <title>Genome sequence of Desulfonema ishimotonii strain Tokyo 01.</title>
        <authorList>
            <person name="Fukui M."/>
        </authorList>
    </citation>
    <scope>NUCLEOTIDE SEQUENCE [LARGE SCALE GENOMIC DNA]</scope>
    <source>
        <strain evidence="4">Tokyo 01</strain>
    </source>
</reference>